<feature type="region of interest" description="Disordered" evidence="1">
    <location>
        <begin position="52"/>
        <end position="78"/>
    </location>
</feature>
<organism evidence="2">
    <name type="scientific">marine sediment metagenome</name>
    <dbReference type="NCBI Taxonomy" id="412755"/>
    <lineage>
        <taxon>unclassified sequences</taxon>
        <taxon>metagenomes</taxon>
        <taxon>ecological metagenomes</taxon>
    </lineage>
</organism>
<proteinExistence type="predicted"/>
<feature type="compositionally biased region" description="Polar residues" evidence="1">
    <location>
        <begin position="55"/>
        <end position="78"/>
    </location>
</feature>
<evidence type="ECO:0000256" key="1">
    <source>
        <dbReference type="SAM" id="MobiDB-lite"/>
    </source>
</evidence>
<protein>
    <submittedName>
        <fullName evidence="2">Uncharacterized protein</fullName>
    </submittedName>
</protein>
<reference evidence="2" key="1">
    <citation type="journal article" date="2014" name="Front. Microbiol.">
        <title>High frequency of phylogenetically diverse reductive dehalogenase-homologous genes in deep subseafloor sedimentary metagenomes.</title>
        <authorList>
            <person name="Kawai M."/>
            <person name="Futagami T."/>
            <person name="Toyoda A."/>
            <person name="Takaki Y."/>
            <person name="Nishi S."/>
            <person name="Hori S."/>
            <person name="Arai W."/>
            <person name="Tsubouchi T."/>
            <person name="Morono Y."/>
            <person name="Uchiyama I."/>
            <person name="Ito T."/>
            <person name="Fujiyama A."/>
            <person name="Inagaki F."/>
            <person name="Takami H."/>
        </authorList>
    </citation>
    <scope>NUCLEOTIDE SEQUENCE</scope>
    <source>
        <strain evidence="2">Expedition CK06-06</strain>
    </source>
</reference>
<name>X1SP63_9ZZZZ</name>
<dbReference type="AlphaFoldDB" id="X1SP63"/>
<gene>
    <name evidence="2" type="ORF">S12H4_00597</name>
</gene>
<comment type="caution">
    <text evidence="2">The sequence shown here is derived from an EMBL/GenBank/DDBJ whole genome shotgun (WGS) entry which is preliminary data.</text>
</comment>
<dbReference type="EMBL" id="BARW01000078">
    <property type="protein sequence ID" value="GAI69594.1"/>
    <property type="molecule type" value="Genomic_DNA"/>
</dbReference>
<accession>X1SP63</accession>
<evidence type="ECO:0000313" key="2">
    <source>
        <dbReference type="EMBL" id="GAI69594.1"/>
    </source>
</evidence>
<sequence length="78" mass="8384">MSQTPTGFAVQWGRFAGGLRFVAAAQKNPGFPESGPTTIFRLTRINQELLDESGPHQTTPESNTGQVTTWDTGTSSKS</sequence>